<feature type="compositionally biased region" description="Pro residues" evidence="1">
    <location>
        <begin position="43"/>
        <end position="58"/>
    </location>
</feature>
<dbReference type="AlphaFoldDB" id="A0A1B1BLN4"/>
<dbReference type="EMBL" id="CP016282">
    <property type="protein sequence ID" value="ANP73421.1"/>
    <property type="molecule type" value="Genomic_DNA"/>
</dbReference>
<evidence type="ECO:0000313" key="4">
    <source>
        <dbReference type="EMBL" id="ANP73421.1"/>
    </source>
</evidence>
<feature type="compositionally biased region" description="Polar residues" evidence="1">
    <location>
        <begin position="279"/>
        <end position="307"/>
    </location>
</feature>
<sequence>MSDTSSPPGRPRPPAAGYGSVQQPSAQQPSAQQSAPPRVTPTVPSPPPPSVPPPSGGPRPTPLWRTLLYILVPIVGLGLLVAAFVFALSGRSGPVDLRADLAAGTSLSVQVPNAAVSLEPSADDQVHVRMTGSFFGNQPTLSATTTGGVTEVRGGCRPQIFSRCAITVAVQLPRSLPVTVTGQNGRITASALTGRVTLTTTNGAIDTDGTVGRVALQTTNGDIRVSGATSKIVEAGTTNGSVTLEFADAPDSVDASSTNGSVTVRVPVDGVDYLVNARTTNGSVNTDSVPSDSTSRRSITAETTNGAVTVEALD</sequence>
<proteinExistence type="predicted"/>
<dbReference type="KEGG" id="cart:PA27867_2473"/>
<keyword evidence="2" id="KW-0812">Transmembrane</keyword>
<name>A0A1B1BLN4_9MICO</name>
<dbReference type="Pfam" id="PF13349">
    <property type="entry name" value="DUF4097"/>
    <property type="match status" value="1"/>
</dbReference>
<keyword evidence="2" id="KW-1133">Transmembrane helix</keyword>
<feature type="transmembrane region" description="Helical" evidence="2">
    <location>
        <begin position="67"/>
        <end position="88"/>
    </location>
</feature>
<feature type="domain" description="DUF4097" evidence="3">
    <location>
        <begin position="187"/>
        <end position="311"/>
    </location>
</feature>
<dbReference type="OrthoDB" id="5107115at2"/>
<feature type="region of interest" description="Disordered" evidence="1">
    <location>
        <begin position="279"/>
        <end position="314"/>
    </location>
</feature>
<gene>
    <name evidence="4" type="ORF">PA27867_2473</name>
</gene>
<dbReference type="RefSeq" id="WP_084021099.1">
    <property type="nucleotide sequence ID" value="NZ_CP016282.1"/>
</dbReference>
<dbReference type="Proteomes" id="UP000092582">
    <property type="component" value="Chromosome 1"/>
</dbReference>
<feature type="region of interest" description="Disordered" evidence="1">
    <location>
        <begin position="1"/>
        <end position="58"/>
    </location>
</feature>
<reference evidence="4 5" key="1">
    <citation type="submission" date="2016-06" db="EMBL/GenBank/DDBJ databases">
        <title>Genome sequencing of Cryobacterium arcticum PAMC 27867.</title>
        <authorList>
            <person name="Lee J."/>
            <person name="Kim O.-S."/>
        </authorList>
    </citation>
    <scope>NUCLEOTIDE SEQUENCE [LARGE SCALE GENOMIC DNA]</scope>
    <source>
        <strain evidence="4 5">PAMC 27867</strain>
    </source>
</reference>
<evidence type="ECO:0000256" key="2">
    <source>
        <dbReference type="SAM" id="Phobius"/>
    </source>
</evidence>
<feature type="compositionally biased region" description="Low complexity" evidence="1">
    <location>
        <begin position="22"/>
        <end position="42"/>
    </location>
</feature>
<keyword evidence="5" id="KW-1185">Reference proteome</keyword>
<protein>
    <recommendedName>
        <fullName evidence="3">DUF4097 domain-containing protein</fullName>
    </recommendedName>
</protein>
<evidence type="ECO:0000259" key="3">
    <source>
        <dbReference type="Pfam" id="PF13349"/>
    </source>
</evidence>
<evidence type="ECO:0000256" key="1">
    <source>
        <dbReference type="SAM" id="MobiDB-lite"/>
    </source>
</evidence>
<accession>A0A1B1BLN4</accession>
<evidence type="ECO:0000313" key="5">
    <source>
        <dbReference type="Proteomes" id="UP000092582"/>
    </source>
</evidence>
<organism evidence="4 5">
    <name type="scientific">Cryobacterium arcticum</name>
    <dbReference type="NCBI Taxonomy" id="670052"/>
    <lineage>
        <taxon>Bacteria</taxon>
        <taxon>Bacillati</taxon>
        <taxon>Actinomycetota</taxon>
        <taxon>Actinomycetes</taxon>
        <taxon>Micrococcales</taxon>
        <taxon>Microbacteriaceae</taxon>
        <taxon>Cryobacterium</taxon>
    </lineage>
</organism>
<dbReference type="InterPro" id="IPR025164">
    <property type="entry name" value="Toastrack_DUF4097"/>
</dbReference>
<dbReference type="STRING" id="670052.PA27867_2473"/>
<keyword evidence="2" id="KW-0472">Membrane</keyword>